<keyword evidence="4" id="KW-1185">Reference proteome</keyword>
<dbReference type="Gene3D" id="3.10.350.10">
    <property type="entry name" value="LysM domain"/>
    <property type="match status" value="1"/>
</dbReference>
<dbReference type="InterPro" id="IPR036779">
    <property type="entry name" value="LysM_dom_sf"/>
</dbReference>
<dbReference type="Pfam" id="PF19266">
    <property type="entry name" value="CIS_tube"/>
    <property type="match status" value="1"/>
</dbReference>
<dbReference type="PANTHER" id="PTHR34700">
    <property type="entry name" value="POTASSIUM BINDING PROTEIN KBP"/>
    <property type="match status" value="1"/>
</dbReference>
<protein>
    <submittedName>
        <fullName evidence="3">LysM peptidoglycan-binding domain-containing protein</fullName>
    </submittedName>
</protein>
<organism evidence="3 4">
    <name type="scientific">Frankia nepalensis</name>
    <dbReference type="NCBI Taxonomy" id="1836974"/>
    <lineage>
        <taxon>Bacteria</taxon>
        <taxon>Bacillati</taxon>
        <taxon>Actinomycetota</taxon>
        <taxon>Actinomycetes</taxon>
        <taxon>Frankiales</taxon>
        <taxon>Frankiaceae</taxon>
        <taxon>Frankia</taxon>
    </lineage>
</organism>
<dbReference type="EMBL" id="JAEACQ010000126">
    <property type="protein sequence ID" value="MBL7626308.1"/>
    <property type="molecule type" value="Genomic_DNA"/>
</dbReference>
<feature type="region of interest" description="Disordered" evidence="1">
    <location>
        <begin position="255"/>
        <end position="275"/>
    </location>
</feature>
<feature type="domain" description="LysM" evidence="2">
    <location>
        <begin position="202"/>
        <end position="249"/>
    </location>
</feature>
<dbReference type="PROSITE" id="PS51782">
    <property type="entry name" value="LYSM"/>
    <property type="match status" value="1"/>
</dbReference>
<dbReference type="Pfam" id="PF01476">
    <property type="entry name" value="LysM"/>
    <property type="match status" value="1"/>
</dbReference>
<comment type="caution">
    <text evidence="3">The sequence shown here is derived from an EMBL/GenBank/DDBJ whole genome shotgun (WGS) entry which is preliminary data.</text>
</comment>
<dbReference type="RefSeq" id="WP_202999675.1">
    <property type="nucleotide sequence ID" value="NZ_JADWYU010000025.1"/>
</dbReference>
<evidence type="ECO:0000313" key="4">
    <source>
        <dbReference type="Proteomes" id="UP000604475"/>
    </source>
</evidence>
<dbReference type="PANTHER" id="PTHR34700:SF4">
    <property type="entry name" value="PHAGE-LIKE ELEMENT PBSX PROTEIN XKDP"/>
    <property type="match status" value="1"/>
</dbReference>
<dbReference type="InterPro" id="IPR052196">
    <property type="entry name" value="Bact_Kbp"/>
</dbReference>
<gene>
    <name evidence="3" type="ORF">I7412_03780</name>
</gene>
<name>A0A937ULR5_9ACTN</name>
<evidence type="ECO:0000259" key="2">
    <source>
        <dbReference type="PROSITE" id="PS51782"/>
    </source>
</evidence>
<evidence type="ECO:0000256" key="1">
    <source>
        <dbReference type="SAM" id="MobiDB-lite"/>
    </source>
</evidence>
<accession>A0A937ULR5</accession>
<reference evidence="3" key="1">
    <citation type="submission" date="2020-12" db="EMBL/GenBank/DDBJ databases">
        <title>Genomic characterization of non-nitrogen-fixing Frankia strains.</title>
        <authorList>
            <person name="Carlos-Shanley C."/>
            <person name="Guerra T."/>
            <person name="Hahn D."/>
        </authorList>
    </citation>
    <scope>NUCLEOTIDE SEQUENCE</scope>
    <source>
        <strain evidence="3">CN6</strain>
    </source>
</reference>
<dbReference type="InterPro" id="IPR045361">
    <property type="entry name" value="CIS_tube_prot_N"/>
</dbReference>
<sequence length="275" mass="30348">MKLTGLVTGVLHSDSLEKLTITYKKGGVKKEKIEALFNPSEISRSRSIQWEPPKGGVTGQVLDKRPQKFIGVQPETLSISLLFDTYESRGDADNRVVGALKSLRDTANPFASGTASDVTKLTREVVRLAKIDSETHEPPVCELSWGEYEHIFTGVLVQLDQHFTMFLPDGTPVRATLDCTFAEYRTRARSKAEEPHSADVVKSRVLRRGDTLHSLAAEEYGDPGLWREIARANRIANPLRVRPGTVLTIPRLEAQGRAITAQPPAPGPRSQTRVG</sequence>
<proteinExistence type="predicted"/>
<dbReference type="AlphaFoldDB" id="A0A937ULR5"/>
<evidence type="ECO:0000313" key="3">
    <source>
        <dbReference type="EMBL" id="MBL7626308.1"/>
    </source>
</evidence>
<dbReference type="Proteomes" id="UP000604475">
    <property type="component" value="Unassembled WGS sequence"/>
</dbReference>
<dbReference type="InterPro" id="IPR018392">
    <property type="entry name" value="LysM"/>
</dbReference>